<reference evidence="2 3" key="1">
    <citation type="journal article" date="2018" name="Sci. Rep.">
        <title>Genomic signatures of local adaptation to the degree of environmental predictability in rotifers.</title>
        <authorList>
            <person name="Franch-Gras L."/>
            <person name="Hahn C."/>
            <person name="Garcia-Roger E.M."/>
            <person name="Carmona M.J."/>
            <person name="Serra M."/>
            <person name="Gomez A."/>
        </authorList>
    </citation>
    <scope>NUCLEOTIDE SEQUENCE [LARGE SCALE GENOMIC DNA]</scope>
    <source>
        <strain evidence="2">HYR1</strain>
    </source>
</reference>
<gene>
    <name evidence="2" type="ORF">BpHYR1_001115</name>
</gene>
<accession>A0A3M7S7X2</accession>
<sequence length="61" mass="7330">MLLVWDSLKSWLSNSAIHCLYSLFLIFYFLKKKILAIFLKLDEFYRASFFNCSKNIKVKMV</sequence>
<dbReference type="EMBL" id="REGN01001902">
    <property type="protein sequence ID" value="RNA31755.1"/>
    <property type="molecule type" value="Genomic_DNA"/>
</dbReference>
<organism evidence="2 3">
    <name type="scientific">Brachionus plicatilis</name>
    <name type="common">Marine rotifer</name>
    <name type="synonym">Brachionus muelleri</name>
    <dbReference type="NCBI Taxonomy" id="10195"/>
    <lineage>
        <taxon>Eukaryota</taxon>
        <taxon>Metazoa</taxon>
        <taxon>Spiralia</taxon>
        <taxon>Gnathifera</taxon>
        <taxon>Rotifera</taxon>
        <taxon>Eurotatoria</taxon>
        <taxon>Monogononta</taxon>
        <taxon>Pseudotrocha</taxon>
        <taxon>Ploima</taxon>
        <taxon>Brachionidae</taxon>
        <taxon>Brachionus</taxon>
    </lineage>
</organism>
<proteinExistence type="predicted"/>
<feature type="transmembrane region" description="Helical" evidence="1">
    <location>
        <begin position="12"/>
        <end position="30"/>
    </location>
</feature>
<protein>
    <submittedName>
        <fullName evidence="2">Uncharacterized protein</fullName>
    </submittedName>
</protein>
<keyword evidence="1" id="KW-0472">Membrane</keyword>
<keyword evidence="1" id="KW-1133">Transmembrane helix</keyword>
<name>A0A3M7S7X2_BRAPC</name>
<evidence type="ECO:0000313" key="3">
    <source>
        <dbReference type="Proteomes" id="UP000276133"/>
    </source>
</evidence>
<keyword evidence="1" id="KW-0812">Transmembrane</keyword>
<comment type="caution">
    <text evidence="2">The sequence shown here is derived from an EMBL/GenBank/DDBJ whole genome shotgun (WGS) entry which is preliminary data.</text>
</comment>
<dbReference type="Proteomes" id="UP000276133">
    <property type="component" value="Unassembled WGS sequence"/>
</dbReference>
<evidence type="ECO:0000256" key="1">
    <source>
        <dbReference type="SAM" id="Phobius"/>
    </source>
</evidence>
<dbReference type="AlphaFoldDB" id="A0A3M7S7X2"/>
<evidence type="ECO:0000313" key="2">
    <source>
        <dbReference type="EMBL" id="RNA31755.1"/>
    </source>
</evidence>
<keyword evidence="3" id="KW-1185">Reference proteome</keyword>